<organism evidence="2 3">
    <name type="scientific">Volvox africanus</name>
    <dbReference type="NCBI Taxonomy" id="51714"/>
    <lineage>
        <taxon>Eukaryota</taxon>
        <taxon>Viridiplantae</taxon>
        <taxon>Chlorophyta</taxon>
        <taxon>core chlorophytes</taxon>
        <taxon>Chlorophyceae</taxon>
        <taxon>CS clade</taxon>
        <taxon>Chlamydomonadales</taxon>
        <taxon>Volvocaceae</taxon>
        <taxon>Volvox</taxon>
    </lineage>
</organism>
<evidence type="ECO:0000256" key="1">
    <source>
        <dbReference type="SAM" id="MobiDB-lite"/>
    </source>
</evidence>
<keyword evidence="3" id="KW-1185">Reference proteome</keyword>
<protein>
    <submittedName>
        <fullName evidence="2">Uncharacterized protein</fullName>
    </submittedName>
</protein>
<sequence length="335" mass="35697">SGSAASSGGGASVRRRPARVGGSATGEPGCSPLRSVSPYAERLSGVVSRRSIRCNSTIRRMVRDGSSDQLYTRYQEEAAALERPLRMMHLFANRANARWVEELAGAQPPVPGSGSGIGSTNALTALNGNGSGAAAPLAPGWETPHVYDGLRFSSAVGAAQASVFRAEVATILRAGRMAVQLLAGDEYMVLGDGRTQPLWSADPWDLIASSFPAKAAVADRVRSVHLGPRLLMALVVAVEALAGPEAVAKLVVVLHINDSQQAEVVRELRFRKYCGLRPENIILVVEQRRPGYYWKPEQTVFVAETSAPPASVGSGYAIMQLMWPEEALQIPPEEA</sequence>
<evidence type="ECO:0000313" key="3">
    <source>
        <dbReference type="Proteomes" id="UP000747399"/>
    </source>
</evidence>
<dbReference type="EMBL" id="BNCO01000021">
    <property type="protein sequence ID" value="GIL55497.1"/>
    <property type="molecule type" value="Genomic_DNA"/>
</dbReference>
<reference evidence="2" key="1">
    <citation type="journal article" date="2021" name="Proc. Natl. Acad. Sci. U.S.A.">
        <title>Three genomes in the algal genus Volvox reveal the fate of a haploid sex-determining region after a transition to homothallism.</title>
        <authorList>
            <person name="Yamamoto K."/>
            <person name="Hamaji T."/>
            <person name="Kawai-Toyooka H."/>
            <person name="Matsuzaki R."/>
            <person name="Takahashi F."/>
            <person name="Nishimura Y."/>
            <person name="Kawachi M."/>
            <person name="Noguchi H."/>
            <person name="Minakuchi Y."/>
            <person name="Umen J.G."/>
            <person name="Toyoda A."/>
            <person name="Nozaki H."/>
        </authorList>
    </citation>
    <scope>NUCLEOTIDE SEQUENCE</scope>
    <source>
        <strain evidence="2">NIES-3780</strain>
    </source>
</reference>
<name>A0A8J4B6Y6_9CHLO</name>
<accession>A0A8J4B6Y6</accession>
<feature type="non-terminal residue" evidence="2">
    <location>
        <position position="335"/>
    </location>
</feature>
<evidence type="ECO:0000313" key="2">
    <source>
        <dbReference type="EMBL" id="GIL55497.1"/>
    </source>
</evidence>
<proteinExistence type="predicted"/>
<feature type="non-terminal residue" evidence="2">
    <location>
        <position position="1"/>
    </location>
</feature>
<comment type="caution">
    <text evidence="2">The sequence shown here is derived from an EMBL/GenBank/DDBJ whole genome shotgun (WGS) entry which is preliminary data.</text>
</comment>
<feature type="region of interest" description="Disordered" evidence="1">
    <location>
        <begin position="1"/>
        <end position="35"/>
    </location>
</feature>
<gene>
    <name evidence="2" type="ORF">Vafri_11071</name>
</gene>
<dbReference type="AlphaFoldDB" id="A0A8J4B6Y6"/>
<dbReference type="Proteomes" id="UP000747399">
    <property type="component" value="Unassembled WGS sequence"/>
</dbReference>